<dbReference type="GO" id="GO:0051028">
    <property type="term" value="P:mRNA transport"/>
    <property type="evidence" value="ECO:0007669"/>
    <property type="project" value="UniProtKB-KW"/>
</dbReference>
<evidence type="ECO:0000256" key="12">
    <source>
        <dbReference type="ARBA" id="ARBA00023242"/>
    </source>
</evidence>
<keyword evidence="11" id="KW-0508">mRNA splicing</keyword>
<evidence type="ECO:0000256" key="2">
    <source>
        <dbReference type="ARBA" id="ARBA00004496"/>
    </source>
</evidence>
<keyword evidence="9" id="KW-0694">RNA-binding</keyword>
<feature type="compositionally biased region" description="Basic and acidic residues" evidence="13">
    <location>
        <begin position="283"/>
        <end position="295"/>
    </location>
</feature>
<dbReference type="InterPro" id="IPR018545">
    <property type="entry name" value="Btz_dom"/>
</dbReference>
<accession>A0AAD8I1T7</accession>
<feature type="compositionally biased region" description="Polar residues" evidence="13">
    <location>
        <begin position="253"/>
        <end position="264"/>
    </location>
</feature>
<keyword evidence="7" id="KW-0509">mRNA transport</keyword>
<evidence type="ECO:0000256" key="8">
    <source>
        <dbReference type="ARBA" id="ARBA00022845"/>
    </source>
</evidence>
<reference evidence="15" key="1">
    <citation type="submission" date="2023-02" db="EMBL/GenBank/DDBJ databases">
        <title>Genome of toxic invasive species Heracleum sosnowskyi carries increased number of genes despite the absence of recent whole-genome duplications.</title>
        <authorList>
            <person name="Schelkunov M."/>
            <person name="Shtratnikova V."/>
            <person name="Makarenko M."/>
            <person name="Klepikova A."/>
            <person name="Omelchenko D."/>
            <person name="Novikova G."/>
            <person name="Obukhova E."/>
            <person name="Bogdanov V."/>
            <person name="Penin A."/>
            <person name="Logacheva M."/>
        </authorList>
    </citation>
    <scope>NUCLEOTIDE SEQUENCE</scope>
    <source>
        <strain evidence="15">Hsosn_3</strain>
        <tissue evidence="15">Leaf</tissue>
    </source>
</reference>
<comment type="caution">
    <text evidence="15">The sequence shown here is derived from an EMBL/GenBank/DDBJ whole genome shotgun (WGS) entry which is preliminary data.</text>
</comment>
<keyword evidence="16" id="KW-1185">Reference proteome</keyword>
<dbReference type="AlphaFoldDB" id="A0AAD8I1T7"/>
<feature type="compositionally biased region" description="Low complexity" evidence="13">
    <location>
        <begin position="311"/>
        <end position="320"/>
    </location>
</feature>
<dbReference type="GO" id="GO:0000184">
    <property type="term" value="P:nuclear-transcribed mRNA catabolic process, nonsense-mediated decay"/>
    <property type="evidence" value="ECO:0007669"/>
    <property type="project" value="UniProtKB-KW"/>
</dbReference>
<keyword evidence="5" id="KW-0963">Cytoplasm</keyword>
<protein>
    <submittedName>
        <fullName evidence="15">Btz domain-containing protein</fullName>
    </submittedName>
</protein>
<reference evidence="15" key="2">
    <citation type="submission" date="2023-05" db="EMBL/GenBank/DDBJ databases">
        <authorList>
            <person name="Schelkunov M.I."/>
        </authorList>
    </citation>
    <scope>NUCLEOTIDE SEQUENCE</scope>
    <source>
        <strain evidence="15">Hsosn_3</strain>
        <tissue evidence="15">Leaf</tissue>
    </source>
</reference>
<feature type="domain" description="Btz" evidence="14">
    <location>
        <begin position="109"/>
        <end position="216"/>
    </location>
</feature>
<dbReference type="PANTHER" id="PTHR46837">
    <property type="entry name" value="PROTEIN MLN51 HOMOLOG"/>
    <property type="match status" value="1"/>
</dbReference>
<sequence length="661" mass="72805">MESVENQELEYESDPEESKLCLKMMRRREASDEDTDFVGTSEMPIRGVEFRVSDDEGAPGEYNDEGFEEELDGEIEGGNVERVSVSDVKAVALELDEVLGISRVEEGETENDGGVYLEGYHQFGDNVVAESVGGEKKENEPFAVPTAGAFYMHDHRFRESRAGGRHRRTFGGRRLWELKDDKRWGHDKFEEVTMRERSYNEGRRGSRGRNRGHGRGRGEERVYPRVTKAFNNKNQNIAPNNNDNTIDNQNNALDKQSNAVNYQKNIPKGERGTGPRRYQPTWKKHESRAEHKQCGKSSLIREKFTCLNSASPPFYPSASSNVEISSGQKIGKQSAPPRRTQQSSVGDGSFSMSQSNTMQGKNGVDFVDMNKLYIDDSRYYSKESLTNSQLQDSELSSVNLSQSLQSRVRGGHQAHMGGMSYQPNATHDQVKGVSTSFQPSNVQRISVQTRDQIALQASSQQFKPSPGGGNQTSYSVEPEEIDSLLESSKSGTTLVGKGKGNIKGHGRDSFPYGGVQVMGASGNITGAIGDQKFSATPTFLPVMQFGGQHPSGMGVPAVGMAFPGYVGNPGSGKSEMTWLPVLAGAAGAMGPSYCNPYLSVDSAYHARPSGQSPPMAASLRENNMLKPGNELKPSQRPELGNDEYGKRQNKSRRYTEMKFDQ</sequence>
<keyword evidence="8" id="KW-0810">Translation regulation</keyword>
<dbReference type="Pfam" id="PF09405">
    <property type="entry name" value="Btz"/>
    <property type="match status" value="1"/>
</dbReference>
<dbReference type="GO" id="GO:0006417">
    <property type="term" value="P:regulation of translation"/>
    <property type="evidence" value="ECO:0007669"/>
    <property type="project" value="UniProtKB-KW"/>
</dbReference>
<feature type="compositionally biased region" description="Basic residues" evidence="13">
    <location>
        <begin position="205"/>
        <end position="215"/>
    </location>
</feature>
<evidence type="ECO:0000256" key="3">
    <source>
        <dbReference type="ARBA" id="ARBA00009548"/>
    </source>
</evidence>
<organism evidence="15 16">
    <name type="scientific">Heracleum sosnowskyi</name>
    <dbReference type="NCBI Taxonomy" id="360622"/>
    <lineage>
        <taxon>Eukaryota</taxon>
        <taxon>Viridiplantae</taxon>
        <taxon>Streptophyta</taxon>
        <taxon>Embryophyta</taxon>
        <taxon>Tracheophyta</taxon>
        <taxon>Spermatophyta</taxon>
        <taxon>Magnoliopsida</taxon>
        <taxon>eudicotyledons</taxon>
        <taxon>Gunneridae</taxon>
        <taxon>Pentapetalae</taxon>
        <taxon>asterids</taxon>
        <taxon>campanulids</taxon>
        <taxon>Apiales</taxon>
        <taxon>Apiaceae</taxon>
        <taxon>Apioideae</taxon>
        <taxon>apioid superclade</taxon>
        <taxon>Tordylieae</taxon>
        <taxon>Tordyliinae</taxon>
        <taxon>Heracleum</taxon>
    </lineage>
</organism>
<feature type="region of interest" description="Disordered" evidence="13">
    <location>
        <begin position="606"/>
        <end position="661"/>
    </location>
</feature>
<dbReference type="InterPro" id="IPR044796">
    <property type="entry name" value="MLN51_plant"/>
</dbReference>
<evidence type="ECO:0000256" key="5">
    <source>
        <dbReference type="ARBA" id="ARBA00022490"/>
    </source>
</evidence>
<evidence type="ECO:0000256" key="9">
    <source>
        <dbReference type="ARBA" id="ARBA00022884"/>
    </source>
</evidence>
<dbReference type="PANTHER" id="PTHR46837:SF5">
    <property type="entry name" value="PROTEIN MLN51 HOMOLOG"/>
    <property type="match status" value="1"/>
</dbReference>
<dbReference type="GO" id="GO:0008380">
    <property type="term" value="P:RNA splicing"/>
    <property type="evidence" value="ECO:0007669"/>
    <property type="project" value="UniProtKB-KW"/>
</dbReference>
<keyword evidence="12" id="KW-0539">Nucleus</keyword>
<dbReference type="GO" id="GO:0035145">
    <property type="term" value="C:exon-exon junction complex"/>
    <property type="evidence" value="ECO:0007669"/>
    <property type="project" value="InterPro"/>
</dbReference>
<keyword evidence="4" id="KW-0813">Transport</keyword>
<proteinExistence type="inferred from homology"/>
<evidence type="ECO:0000256" key="4">
    <source>
        <dbReference type="ARBA" id="ARBA00022448"/>
    </source>
</evidence>
<evidence type="ECO:0000256" key="1">
    <source>
        <dbReference type="ARBA" id="ARBA00004123"/>
    </source>
</evidence>
<gene>
    <name evidence="15" type="ORF">POM88_032223</name>
</gene>
<comment type="subcellular location">
    <subcellularLocation>
        <location evidence="2">Cytoplasm</location>
    </subcellularLocation>
    <subcellularLocation>
        <location evidence="1">Nucleus</location>
    </subcellularLocation>
</comment>
<dbReference type="GO" id="GO:0005737">
    <property type="term" value="C:cytoplasm"/>
    <property type="evidence" value="ECO:0007669"/>
    <property type="project" value="UniProtKB-SubCell"/>
</dbReference>
<dbReference type="GO" id="GO:0003729">
    <property type="term" value="F:mRNA binding"/>
    <property type="evidence" value="ECO:0007669"/>
    <property type="project" value="InterPro"/>
</dbReference>
<feature type="compositionally biased region" description="Polar residues" evidence="13">
    <location>
        <begin position="339"/>
        <end position="360"/>
    </location>
</feature>
<evidence type="ECO:0000256" key="6">
    <source>
        <dbReference type="ARBA" id="ARBA00022664"/>
    </source>
</evidence>
<keyword evidence="6" id="KW-0507">mRNA processing</keyword>
<feature type="compositionally biased region" description="Low complexity" evidence="13">
    <location>
        <begin position="231"/>
        <end position="252"/>
    </location>
</feature>
<dbReference type="Proteomes" id="UP001237642">
    <property type="component" value="Unassembled WGS sequence"/>
</dbReference>
<evidence type="ECO:0000256" key="7">
    <source>
        <dbReference type="ARBA" id="ARBA00022816"/>
    </source>
</evidence>
<evidence type="ECO:0000256" key="11">
    <source>
        <dbReference type="ARBA" id="ARBA00023187"/>
    </source>
</evidence>
<comment type="similarity">
    <text evidence="3">Belongs to the CASC3 family.</text>
</comment>
<evidence type="ECO:0000256" key="13">
    <source>
        <dbReference type="SAM" id="MobiDB-lite"/>
    </source>
</evidence>
<dbReference type="EMBL" id="JAUIZM010000007">
    <property type="protein sequence ID" value="KAK1376030.1"/>
    <property type="molecule type" value="Genomic_DNA"/>
</dbReference>
<dbReference type="GO" id="GO:0006397">
    <property type="term" value="P:mRNA processing"/>
    <property type="evidence" value="ECO:0007669"/>
    <property type="project" value="UniProtKB-KW"/>
</dbReference>
<evidence type="ECO:0000259" key="14">
    <source>
        <dbReference type="SMART" id="SM01044"/>
    </source>
</evidence>
<evidence type="ECO:0000313" key="15">
    <source>
        <dbReference type="EMBL" id="KAK1376030.1"/>
    </source>
</evidence>
<dbReference type="SMART" id="SM01044">
    <property type="entry name" value="Btz"/>
    <property type="match status" value="1"/>
</dbReference>
<evidence type="ECO:0000256" key="10">
    <source>
        <dbReference type="ARBA" id="ARBA00023161"/>
    </source>
</evidence>
<name>A0AAD8I1T7_9APIA</name>
<evidence type="ECO:0000313" key="16">
    <source>
        <dbReference type="Proteomes" id="UP001237642"/>
    </source>
</evidence>
<feature type="region of interest" description="Disordered" evidence="13">
    <location>
        <begin position="196"/>
        <end position="295"/>
    </location>
</feature>
<keyword evidence="10" id="KW-0866">Nonsense-mediated mRNA decay</keyword>
<feature type="region of interest" description="Disordered" evidence="13">
    <location>
        <begin position="311"/>
        <end position="363"/>
    </location>
</feature>